<keyword evidence="3" id="KW-1185">Reference proteome</keyword>
<evidence type="ECO:0000313" key="3">
    <source>
        <dbReference type="Proteomes" id="UP000239197"/>
    </source>
</evidence>
<dbReference type="KEGG" id="rox:BV494_14175"/>
<dbReference type="RefSeq" id="WP_104923468.1">
    <property type="nucleotide sequence ID" value="NZ_CP019062.1"/>
</dbReference>
<dbReference type="OrthoDB" id="7219749at2"/>
<dbReference type="AlphaFoldDB" id="A0A2L1USS3"/>
<dbReference type="Pfam" id="PF07362">
    <property type="entry name" value="CcdA"/>
    <property type="match status" value="1"/>
</dbReference>
<evidence type="ECO:0000313" key="2">
    <source>
        <dbReference type="EMBL" id="AVF36006.1"/>
    </source>
</evidence>
<evidence type="ECO:0008006" key="4">
    <source>
        <dbReference type="Google" id="ProtNLM"/>
    </source>
</evidence>
<dbReference type="EMBL" id="CP019062">
    <property type="protein sequence ID" value="AVF36006.1"/>
    <property type="molecule type" value="Genomic_DNA"/>
</dbReference>
<dbReference type="Proteomes" id="UP000239197">
    <property type="component" value="Chromosome"/>
</dbReference>
<proteinExistence type="predicted"/>
<organism evidence="2 3">
    <name type="scientific">Rahnella sikkimica</name>
    <dbReference type="NCBI Taxonomy" id="1805933"/>
    <lineage>
        <taxon>Bacteria</taxon>
        <taxon>Pseudomonadati</taxon>
        <taxon>Pseudomonadota</taxon>
        <taxon>Gammaproteobacteria</taxon>
        <taxon>Enterobacterales</taxon>
        <taxon>Yersiniaceae</taxon>
        <taxon>Rahnella</taxon>
    </lineage>
</organism>
<evidence type="ECO:0000256" key="1">
    <source>
        <dbReference type="ARBA" id="ARBA00022649"/>
    </source>
</evidence>
<accession>A0A2L1USS3</accession>
<keyword evidence="1" id="KW-1277">Toxin-antitoxin system</keyword>
<gene>
    <name evidence="2" type="ORF">BV494_14175</name>
</gene>
<sequence length="53" mass="6216">MSEARTMEFNELPVQVMPETPAEIWARENRKGIDAIKKYAEEYGAFSDYQRAF</sequence>
<reference evidence="3" key="1">
    <citation type="submission" date="2017-01" db="EMBL/GenBank/DDBJ databases">
        <title>Genome sequence of Rouxiella sp. ERMR1:05.</title>
        <authorList>
            <person name="Kumar R."/>
            <person name="Singh D."/>
            <person name="Kumar S."/>
        </authorList>
    </citation>
    <scope>NUCLEOTIDE SEQUENCE [LARGE SCALE GENOMIC DNA]</scope>
    <source>
        <strain evidence="3">ERMR1:05</strain>
    </source>
</reference>
<dbReference type="InterPro" id="IPR009956">
    <property type="entry name" value="Post-segregation_anti-tox_CcdA"/>
</dbReference>
<protein>
    <recommendedName>
        <fullName evidence="4">Post-segregation antitoxin CcdA</fullName>
    </recommendedName>
</protein>
<name>A0A2L1USS3_9GAMM</name>